<evidence type="ECO:0000256" key="8">
    <source>
        <dbReference type="ARBA" id="ARBA00022729"/>
    </source>
</evidence>
<protein>
    <submittedName>
        <fullName evidence="23">Uncharacterized protein</fullName>
    </submittedName>
</protein>
<dbReference type="PANTHER" id="PTHR27002:SF1050">
    <property type="entry name" value="CYSTEINE-RICH RECEPTOR-LIKE PROTEIN KINASE 5"/>
    <property type="match status" value="1"/>
</dbReference>
<dbReference type="GO" id="GO:0030246">
    <property type="term" value="F:carbohydrate binding"/>
    <property type="evidence" value="ECO:0007669"/>
    <property type="project" value="UniProtKB-KW"/>
</dbReference>
<evidence type="ECO:0000256" key="16">
    <source>
        <dbReference type="ARBA" id="ARBA00023170"/>
    </source>
</evidence>
<evidence type="ECO:0000256" key="12">
    <source>
        <dbReference type="ARBA" id="ARBA00022777"/>
    </source>
</evidence>
<evidence type="ECO:0000256" key="5">
    <source>
        <dbReference type="ARBA" id="ARBA00022527"/>
    </source>
</evidence>
<evidence type="ECO:0000256" key="3">
    <source>
        <dbReference type="ARBA" id="ARBA00010217"/>
    </source>
</evidence>
<dbReference type="InterPro" id="IPR002902">
    <property type="entry name" value="GNK2"/>
</dbReference>
<comment type="subcellular location">
    <subcellularLocation>
        <location evidence="1">Cell membrane</location>
        <topology evidence="1">Single-pass type I membrane protein</topology>
    </subcellularLocation>
</comment>
<evidence type="ECO:0000256" key="17">
    <source>
        <dbReference type="ARBA" id="ARBA00023180"/>
    </source>
</evidence>
<accession>V4KKF7</accession>
<dbReference type="GO" id="GO:0005524">
    <property type="term" value="F:ATP binding"/>
    <property type="evidence" value="ECO:0007669"/>
    <property type="project" value="UniProtKB-UniRule"/>
</dbReference>
<keyword evidence="7 19" id="KW-0812">Transmembrane</keyword>
<dbReference type="FunFam" id="3.30.200.20:FF:000142">
    <property type="entry name" value="Cysteine-rich receptor-like protein kinase 10"/>
    <property type="match status" value="1"/>
</dbReference>
<dbReference type="Gene3D" id="3.30.430.20">
    <property type="entry name" value="Gnk2 domain, C-X8-C-X2-C motif"/>
    <property type="match status" value="2"/>
</dbReference>
<keyword evidence="8 20" id="KW-0732">Signal</keyword>
<organism evidence="23 24">
    <name type="scientific">Eutrema salsugineum</name>
    <name type="common">Saltwater cress</name>
    <name type="synonym">Sisymbrium salsugineum</name>
    <dbReference type="NCBI Taxonomy" id="72664"/>
    <lineage>
        <taxon>Eukaryota</taxon>
        <taxon>Viridiplantae</taxon>
        <taxon>Streptophyta</taxon>
        <taxon>Embryophyta</taxon>
        <taxon>Tracheophyta</taxon>
        <taxon>Spermatophyta</taxon>
        <taxon>Magnoliopsida</taxon>
        <taxon>eudicotyledons</taxon>
        <taxon>Gunneridae</taxon>
        <taxon>Pentapetalae</taxon>
        <taxon>rosids</taxon>
        <taxon>malvids</taxon>
        <taxon>Brassicales</taxon>
        <taxon>Brassicaceae</taxon>
        <taxon>Eutremeae</taxon>
        <taxon>Eutrema</taxon>
    </lineage>
</organism>
<comment type="similarity">
    <text evidence="3">In the C-terminal section; belongs to the protein kinase superfamily. Ser/Thr protein kinase family.</text>
</comment>
<dbReference type="Pfam" id="PF00069">
    <property type="entry name" value="Pkinase"/>
    <property type="match status" value="1"/>
</dbReference>
<dbReference type="PROSITE" id="PS00108">
    <property type="entry name" value="PROTEIN_KINASE_ST"/>
    <property type="match status" value="1"/>
</dbReference>
<evidence type="ECO:0000256" key="7">
    <source>
        <dbReference type="ARBA" id="ARBA00022692"/>
    </source>
</evidence>
<keyword evidence="11 18" id="KW-0547">Nucleotide-binding</keyword>
<evidence type="ECO:0000256" key="19">
    <source>
        <dbReference type="SAM" id="Phobius"/>
    </source>
</evidence>
<dbReference type="Gene3D" id="1.10.510.10">
    <property type="entry name" value="Transferase(Phosphotransferase) domain 1"/>
    <property type="match status" value="1"/>
</dbReference>
<dbReference type="InterPro" id="IPR038408">
    <property type="entry name" value="GNK2_sf"/>
</dbReference>
<keyword evidence="9" id="KW-0430">Lectin</keyword>
<evidence type="ECO:0000256" key="9">
    <source>
        <dbReference type="ARBA" id="ARBA00022734"/>
    </source>
</evidence>
<feature type="signal peptide" evidence="20">
    <location>
        <begin position="1"/>
        <end position="24"/>
    </location>
</feature>
<gene>
    <name evidence="23" type="ORF">EUTSA_v10028545mg</name>
</gene>
<feature type="domain" description="Gnk2-homologous" evidence="22">
    <location>
        <begin position="107"/>
        <end position="217"/>
    </location>
</feature>
<dbReference type="GO" id="GO:0005886">
    <property type="term" value="C:plasma membrane"/>
    <property type="evidence" value="ECO:0007669"/>
    <property type="project" value="UniProtKB-SubCell"/>
</dbReference>
<dbReference type="Gene3D" id="3.30.200.20">
    <property type="entry name" value="Phosphorylase Kinase, domain 1"/>
    <property type="match status" value="1"/>
</dbReference>
<evidence type="ECO:0000256" key="6">
    <source>
        <dbReference type="ARBA" id="ARBA00022679"/>
    </source>
</evidence>
<dbReference type="PANTHER" id="PTHR27002">
    <property type="entry name" value="RECEPTOR-LIKE SERINE/THREONINE-PROTEIN KINASE SD1-8"/>
    <property type="match status" value="1"/>
</dbReference>
<name>V4KKF7_EUTSA</name>
<dbReference type="GO" id="GO:0002229">
    <property type="term" value="P:defense response to oomycetes"/>
    <property type="evidence" value="ECO:0007669"/>
    <property type="project" value="UniProtKB-ARBA"/>
</dbReference>
<evidence type="ECO:0000259" key="22">
    <source>
        <dbReference type="PROSITE" id="PS51473"/>
    </source>
</evidence>
<dbReference type="SUPFAM" id="SSF56112">
    <property type="entry name" value="Protein kinase-like (PK-like)"/>
    <property type="match status" value="1"/>
</dbReference>
<dbReference type="InterPro" id="IPR011009">
    <property type="entry name" value="Kinase-like_dom_sf"/>
</dbReference>
<sequence>MARKNLLSLVFWLVHVSLTVVVSAQECLDSLGTFKPGGTFDNNRQLILSSLASEVTARDGFFNASIGTDPDQVYAMGICIPGAKQEICSDCIKDASDQLVQSCPNQTAAFYWSGGGETQSFDGLFERLSVGMVNKASSSSGNDVSVSNSRFYVVDVARLSSSEMVYALVQCTPDVSSSNCKTCLQQSVDDYKDGCRGKKGSFVYRPNCIFRLDIMIGIGAIIGIVTATVIIIALLALGAASLGDFFPDMPSSLRWSCSLAASADDITTAEYLHIDIKEIEAAKSNFLASNKIGQGGFGEVYKGTFANGTEVAVKRLSRTSDQGEVEFENEVLLVAKLQHRTLVRLLGFSLKGEENILVYEFVPNKSLDYLLFGNKQYTKKGQLDWTRRYNIIGGITRGLLYLHQDSRLTIIHRDIKASNILLDADMNPKIADFGMARNFRDHQTEANTGRVVGTFGYMSPEYVTHGQFSTKSDVCSYGVLILEIVIGKRNSSFYQRNSSVCNLVTYPLDVGLLCVQETPADRPAMSTVFQMLTNSSITLPVPRPPPGQSSSNSVPCSVDNATITMVTPR</sequence>
<keyword evidence="24" id="KW-1185">Reference proteome</keyword>
<dbReference type="Pfam" id="PF01657">
    <property type="entry name" value="Stress-antifung"/>
    <property type="match status" value="2"/>
</dbReference>
<evidence type="ECO:0000256" key="15">
    <source>
        <dbReference type="ARBA" id="ARBA00023136"/>
    </source>
</evidence>
<dbReference type="InterPro" id="IPR017441">
    <property type="entry name" value="Protein_kinase_ATP_BS"/>
</dbReference>
<keyword evidence="14 19" id="KW-1133">Transmembrane helix</keyword>
<evidence type="ECO:0000313" key="24">
    <source>
        <dbReference type="Proteomes" id="UP000030689"/>
    </source>
</evidence>
<dbReference type="AlphaFoldDB" id="V4KKF7"/>
<dbReference type="PROSITE" id="PS50011">
    <property type="entry name" value="PROTEIN_KINASE_DOM"/>
    <property type="match status" value="1"/>
</dbReference>
<dbReference type="PROSITE" id="PS00107">
    <property type="entry name" value="PROTEIN_KINASE_ATP"/>
    <property type="match status" value="1"/>
</dbReference>
<evidence type="ECO:0000256" key="11">
    <source>
        <dbReference type="ARBA" id="ARBA00022741"/>
    </source>
</evidence>
<dbReference type="Proteomes" id="UP000030689">
    <property type="component" value="Unassembled WGS sequence"/>
</dbReference>
<dbReference type="KEGG" id="eus:EUTSA_v10028545mg"/>
<evidence type="ECO:0000256" key="4">
    <source>
        <dbReference type="ARBA" id="ARBA00022475"/>
    </source>
</evidence>
<evidence type="ECO:0000256" key="2">
    <source>
        <dbReference type="ARBA" id="ARBA00008536"/>
    </source>
</evidence>
<keyword evidence="13 18" id="KW-0067">ATP-binding</keyword>
<dbReference type="FunFam" id="1.10.510.10:FF:000240">
    <property type="entry name" value="Lectin-domain containing receptor kinase A4.3"/>
    <property type="match status" value="1"/>
</dbReference>
<evidence type="ECO:0000256" key="20">
    <source>
        <dbReference type="SAM" id="SignalP"/>
    </source>
</evidence>
<keyword evidence="6" id="KW-0808">Transferase</keyword>
<dbReference type="InterPro" id="IPR008271">
    <property type="entry name" value="Ser/Thr_kinase_AS"/>
</dbReference>
<feature type="chain" id="PRO_5004722335" evidence="20">
    <location>
        <begin position="25"/>
        <end position="569"/>
    </location>
</feature>
<evidence type="ECO:0000256" key="13">
    <source>
        <dbReference type="ARBA" id="ARBA00022840"/>
    </source>
</evidence>
<evidence type="ECO:0000256" key="14">
    <source>
        <dbReference type="ARBA" id="ARBA00022989"/>
    </source>
</evidence>
<dbReference type="InterPro" id="IPR000719">
    <property type="entry name" value="Prot_kinase_dom"/>
</dbReference>
<keyword evidence="4" id="KW-1003">Cell membrane</keyword>
<keyword evidence="15 19" id="KW-0472">Membrane</keyword>
<evidence type="ECO:0000256" key="1">
    <source>
        <dbReference type="ARBA" id="ARBA00004251"/>
    </source>
</evidence>
<comment type="similarity">
    <text evidence="2">In the N-terminal section; belongs to the leguminous lectin family.</text>
</comment>
<keyword evidence="16" id="KW-0675">Receptor</keyword>
<feature type="binding site" evidence="18">
    <location>
        <position position="314"/>
    </location>
    <ligand>
        <name>ATP</name>
        <dbReference type="ChEBI" id="CHEBI:30616"/>
    </ligand>
</feature>
<evidence type="ECO:0000256" key="18">
    <source>
        <dbReference type="PROSITE-ProRule" id="PRU10141"/>
    </source>
</evidence>
<evidence type="ECO:0000313" key="23">
    <source>
        <dbReference type="EMBL" id="ESQ38355.1"/>
    </source>
</evidence>
<reference evidence="23 24" key="1">
    <citation type="journal article" date="2013" name="Front. Plant Sci.">
        <title>The Reference Genome of the Halophytic Plant Eutrema salsugineum.</title>
        <authorList>
            <person name="Yang R."/>
            <person name="Jarvis D.E."/>
            <person name="Chen H."/>
            <person name="Beilstein M.A."/>
            <person name="Grimwood J."/>
            <person name="Jenkins J."/>
            <person name="Shu S."/>
            <person name="Prochnik S."/>
            <person name="Xin M."/>
            <person name="Ma C."/>
            <person name="Schmutz J."/>
            <person name="Wing R.A."/>
            <person name="Mitchell-Olds T."/>
            <person name="Schumaker K.S."/>
            <person name="Wang X."/>
        </authorList>
    </citation>
    <scope>NUCLEOTIDE SEQUENCE [LARGE SCALE GENOMIC DNA]</scope>
</reference>
<keyword evidence="12" id="KW-0418">Kinase</keyword>
<dbReference type="GO" id="GO:0004674">
    <property type="term" value="F:protein serine/threonine kinase activity"/>
    <property type="evidence" value="ECO:0007669"/>
    <property type="project" value="UniProtKB-KW"/>
</dbReference>
<proteinExistence type="inferred from homology"/>
<evidence type="ECO:0000259" key="21">
    <source>
        <dbReference type="PROSITE" id="PS50011"/>
    </source>
</evidence>
<dbReference type="Gramene" id="ESQ38355">
    <property type="protein sequence ID" value="ESQ38355"/>
    <property type="gene ID" value="EUTSA_v10028545mg"/>
</dbReference>
<dbReference type="CDD" id="cd23509">
    <property type="entry name" value="Gnk2-like"/>
    <property type="match status" value="2"/>
</dbReference>
<dbReference type="GO" id="GO:0042742">
    <property type="term" value="P:defense response to bacterium"/>
    <property type="evidence" value="ECO:0007669"/>
    <property type="project" value="TreeGrafter"/>
</dbReference>
<keyword evidence="5" id="KW-0723">Serine/threonine-protein kinase</keyword>
<dbReference type="EMBL" id="KI517537">
    <property type="protein sequence ID" value="ESQ38355.1"/>
    <property type="molecule type" value="Genomic_DNA"/>
</dbReference>
<dbReference type="STRING" id="72664.V4KKF7"/>
<keyword evidence="10" id="KW-0677">Repeat</keyword>
<evidence type="ECO:0000256" key="10">
    <source>
        <dbReference type="ARBA" id="ARBA00022737"/>
    </source>
</evidence>
<dbReference type="PROSITE" id="PS51473">
    <property type="entry name" value="GNK2"/>
    <property type="match status" value="1"/>
</dbReference>
<keyword evidence="17" id="KW-0325">Glycoprotein</keyword>
<feature type="transmembrane region" description="Helical" evidence="19">
    <location>
        <begin position="214"/>
        <end position="240"/>
    </location>
</feature>
<dbReference type="SMART" id="SM00220">
    <property type="entry name" value="S_TKc"/>
    <property type="match status" value="1"/>
</dbReference>
<feature type="domain" description="Protein kinase" evidence="21">
    <location>
        <begin position="286"/>
        <end position="537"/>
    </location>
</feature>